<dbReference type="PANTHER" id="PTHR43349">
    <property type="entry name" value="PINORESINOL REDUCTASE-RELATED"/>
    <property type="match status" value="1"/>
</dbReference>
<dbReference type="InterPro" id="IPR008030">
    <property type="entry name" value="NmrA-like"/>
</dbReference>
<dbReference type="AlphaFoldDB" id="A0A7J7GQF1"/>
<dbReference type="InterPro" id="IPR050608">
    <property type="entry name" value="NmrA-type/Isoflavone_red_sf"/>
</dbReference>
<dbReference type="Gene3D" id="3.90.25.10">
    <property type="entry name" value="UDP-galactose 4-epimerase, domain 1"/>
    <property type="match status" value="1"/>
</dbReference>
<dbReference type="Gene3D" id="3.40.50.720">
    <property type="entry name" value="NAD(P)-binding Rossmann-like Domain"/>
    <property type="match status" value="1"/>
</dbReference>
<dbReference type="EMBL" id="JACBKZ010000009">
    <property type="protein sequence ID" value="KAF5943023.1"/>
    <property type="molecule type" value="Genomic_DNA"/>
</dbReference>
<dbReference type="Pfam" id="PF05368">
    <property type="entry name" value="NmrA"/>
    <property type="match status" value="2"/>
</dbReference>
<comment type="caution">
    <text evidence="2">The sequence shown here is derived from an EMBL/GenBank/DDBJ whole genome shotgun (WGS) entry which is preliminary data.</text>
</comment>
<gene>
    <name evidence="2" type="ORF">HYC85_020665</name>
</gene>
<dbReference type="SUPFAM" id="SSF51735">
    <property type="entry name" value="NAD(P)-binding Rossmann-fold domains"/>
    <property type="match status" value="1"/>
</dbReference>
<sequence>MTSKHTLLGAASAQATVKRLAKALSGLPALEFLFLPSDFGNDVDRHDAVEPAKSAFEVKAKIHRAIEAEGIPYSYVSANSFIGFFLPMLEQPGIFALPPPRDKVIIPGDGNPKEAPTPMNLMLALNHSVFVKGDQTNIEIKPSFGVEASELYPDVKYTTVEEYLDQFV</sequence>
<reference evidence="2 3" key="2">
    <citation type="submission" date="2020-07" db="EMBL/GenBank/DDBJ databases">
        <title>Genome assembly of wild tea tree DASZ reveals pedigree and selection history of tea varieties.</title>
        <authorList>
            <person name="Zhang W."/>
        </authorList>
    </citation>
    <scope>NUCLEOTIDE SEQUENCE [LARGE SCALE GENOMIC DNA]</scope>
    <source>
        <strain evidence="3">cv. G240</strain>
        <tissue evidence="2">Leaf</tissue>
    </source>
</reference>
<protein>
    <recommendedName>
        <fullName evidence="1">NmrA-like domain-containing protein</fullName>
    </recommendedName>
</protein>
<reference evidence="3" key="1">
    <citation type="journal article" date="2020" name="Nat. Commun.">
        <title>Genome assembly of wild tea tree DASZ reveals pedigree and selection history of tea varieties.</title>
        <authorList>
            <person name="Zhang W."/>
            <person name="Zhang Y."/>
            <person name="Qiu H."/>
            <person name="Guo Y."/>
            <person name="Wan H."/>
            <person name="Zhang X."/>
            <person name="Scossa F."/>
            <person name="Alseekh S."/>
            <person name="Zhang Q."/>
            <person name="Wang P."/>
            <person name="Xu L."/>
            <person name="Schmidt M.H."/>
            <person name="Jia X."/>
            <person name="Li D."/>
            <person name="Zhu A."/>
            <person name="Guo F."/>
            <person name="Chen W."/>
            <person name="Ni D."/>
            <person name="Usadel B."/>
            <person name="Fernie A.R."/>
            <person name="Wen W."/>
        </authorList>
    </citation>
    <scope>NUCLEOTIDE SEQUENCE [LARGE SCALE GENOMIC DNA]</scope>
    <source>
        <strain evidence="3">cv. G240</strain>
    </source>
</reference>
<dbReference type="PANTHER" id="PTHR43349:SF93">
    <property type="entry name" value="ISOFLAVONE REDUCTASE HOMOLOG P3-RELATED"/>
    <property type="match status" value="1"/>
</dbReference>
<dbReference type="Proteomes" id="UP000593564">
    <property type="component" value="Unassembled WGS sequence"/>
</dbReference>
<evidence type="ECO:0000313" key="3">
    <source>
        <dbReference type="Proteomes" id="UP000593564"/>
    </source>
</evidence>
<evidence type="ECO:0000259" key="1">
    <source>
        <dbReference type="Pfam" id="PF05368"/>
    </source>
</evidence>
<dbReference type="InterPro" id="IPR036291">
    <property type="entry name" value="NAD(P)-bd_dom_sf"/>
</dbReference>
<name>A0A7J7GQF1_CAMSI</name>
<accession>A0A7J7GQF1</accession>
<feature type="domain" description="NmrA-like" evidence="1">
    <location>
        <begin position="34"/>
        <end position="92"/>
    </location>
</feature>
<keyword evidence="3" id="KW-1185">Reference proteome</keyword>
<evidence type="ECO:0000313" key="2">
    <source>
        <dbReference type="EMBL" id="KAF5943023.1"/>
    </source>
</evidence>
<feature type="domain" description="NmrA-like" evidence="1">
    <location>
        <begin position="117"/>
        <end position="164"/>
    </location>
</feature>
<proteinExistence type="predicted"/>
<organism evidence="2 3">
    <name type="scientific">Camellia sinensis</name>
    <name type="common">Tea plant</name>
    <name type="synonym">Thea sinensis</name>
    <dbReference type="NCBI Taxonomy" id="4442"/>
    <lineage>
        <taxon>Eukaryota</taxon>
        <taxon>Viridiplantae</taxon>
        <taxon>Streptophyta</taxon>
        <taxon>Embryophyta</taxon>
        <taxon>Tracheophyta</taxon>
        <taxon>Spermatophyta</taxon>
        <taxon>Magnoliopsida</taxon>
        <taxon>eudicotyledons</taxon>
        <taxon>Gunneridae</taxon>
        <taxon>Pentapetalae</taxon>
        <taxon>asterids</taxon>
        <taxon>Ericales</taxon>
        <taxon>Theaceae</taxon>
        <taxon>Camellia</taxon>
    </lineage>
</organism>